<accession>A0A166LPD4</accession>
<evidence type="ECO:0000313" key="3">
    <source>
        <dbReference type="Proteomes" id="UP000076532"/>
    </source>
</evidence>
<organism evidence="2 3">
    <name type="scientific">Athelia psychrophila</name>
    <dbReference type="NCBI Taxonomy" id="1759441"/>
    <lineage>
        <taxon>Eukaryota</taxon>
        <taxon>Fungi</taxon>
        <taxon>Dikarya</taxon>
        <taxon>Basidiomycota</taxon>
        <taxon>Agaricomycotina</taxon>
        <taxon>Agaricomycetes</taxon>
        <taxon>Agaricomycetidae</taxon>
        <taxon>Atheliales</taxon>
        <taxon>Atheliaceae</taxon>
        <taxon>Athelia</taxon>
    </lineage>
</organism>
<feature type="region of interest" description="Disordered" evidence="1">
    <location>
        <begin position="94"/>
        <end position="118"/>
    </location>
</feature>
<dbReference type="AlphaFoldDB" id="A0A166LPD4"/>
<dbReference type="EMBL" id="KV417534">
    <property type="protein sequence ID" value="KZP23179.1"/>
    <property type="molecule type" value="Genomic_DNA"/>
</dbReference>
<evidence type="ECO:0000313" key="2">
    <source>
        <dbReference type="EMBL" id="KZP23179.1"/>
    </source>
</evidence>
<sequence length="145" mass="15043">MDPIFDDDSLVAVGDPAIQVTSELAILLATAMALGAHRSDINQTIHSDGPGQPITTHTSMMIDFSSTWQPEGSAYLPVPGMPLDDAIRLLVAGIVPRSQGPPESPPCPPGSRSPSPVDDSLCDACLTKALIASKSDCDCAAEESS</sequence>
<proteinExistence type="predicted"/>
<reference evidence="2 3" key="1">
    <citation type="journal article" date="2016" name="Mol. Biol. Evol.">
        <title>Comparative Genomics of Early-Diverging Mushroom-Forming Fungi Provides Insights into the Origins of Lignocellulose Decay Capabilities.</title>
        <authorList>
            <person name="Nagy L.G."/>
            <person name="Riley R."/>
            <person name="Tritt A."/>
            <person name="Adam C."/>
            <person name="Daum C."/>
            <person name="Floudas D."/>
            <person name="Sun H."/>
            <person name="Yadav J.S."/>
            <person name="Pangilinan J."/>
            <person name="Larsson K.H."/>
            <person name="Matsuura K."/>
            <person name="Barry K."/>
            <person name="Labutti K."/>
            <person name="Kuo R."/>
            <person name="Ohm R.A."/>
            <person name="Bhattacharya S.S."/>
            <person name="Shirouzu T."/>
            <person name="Yoshinaga Y."/>
            <person name="Martin F.M."/>
            <person name="Grigoriev I.V."/>
            <person name="Hibbett D.S."/>
        </authorList>
    </citation>
    <scope>NUCLEOTIDE SEQUENCE [LARGE SCALE GENOMIC DNA]</scope>
    <source>
        <strain evidence="2 3">CBS 109695</strain>
    </source>
</reference>
<name>A0A166LPD4_9AGAM</name>
<gene>
    <name evidence="2" type="ORF">FIBSPDRAFT_952247</name>
</gene>
<dbReference type="Proteomes" id="UP000076532">
    <property type="component" value="Unassembled WGS sequence"/>
</dbReference>
<protein>
    <submittedName>
        <fullName evidence="2">Uncharacterized protein</fullName>
    </submittedName>
</protein>
<evidence type="ECO:0000256" key="1">
    <source>
        <dbReference type="SAM" id="MobiDB-lite"/>
    </source>
</evidence>
<keyword evidence="3" id="KW-1185">Reference proteome</keyword>
<feature type="compositionally biased region" description="Pro residues" evidence="1">
    <location>
        <begin position="102"/>
        <end position="111"/>
    </location>
</feature>